<evidence type="ECO:0000256" key="13">
    <source>
        <dbReference type="PROSITE-ProRule" id="PRU01360"/>
    </source>
</evidence>
<evidence type="ECO:0000256" key="8">
    <source>
        <dbReference type="ARBA" id="ARBA00023065"/>
    </source>
</evidence>
<evidence type="ECO:0000256" key="12">
    <source>
        <dbReference type="ARBA" id="ARBA00023237"/>
    </source>
</evidence>
<dbReference type="InterPro" id="IPR037066">
    <property type="entry name" value="Plug_dom_sf"/>
</dbReference>
<feature type="domain" description="TonB-dependent receptor-like beta-barrel" evidence="16">
    <location>
        <begin position="219"/>
        <end position="642"/>
    </location>
</feature>
<evidence type="ECO:0000259" key="17">
    <source>
        <dbReference type="Pfam" id="PF07715"/>
    </source>
</evidence>
<feature type="domain" description="TonB-dependent receptor plug" evidence="17">
    <location>
        <begin position="55"/>
        <end position="159"/>
    </location>
</feature>
<dbReference type="Gene3D" id="2.40.170.20">
    <property type="entry name" value="TonB-dependent receptor, beta-barrel domain"/>
    <property type="match status" value="1"/>
</dbReference>
<dbReference type="InterPro" id="IPR039426">
    <property type="entry name" value="TonB-dep_rcpt-like"/>
</dbReference>
<evidence type="ECO:0000256" key="4">
    <source>
        <dbReference type="ARBA" id="ARBA00022452"/>
    </source>
</evidence>
<evidence type="ECO:0000256" key="2">
    <source>
        <dbReference type="ARBA" id="ARBA00009810"/>
    </source>
</evidence>
<dbReference type="InterPro" id="IPR012910">
    <property type="entry name" value="Plug_dom"/>
</dbReference>
<evidence type="ECO:0000256" key="6">
    <source>
        <dbReference type="ARBA" id="ARBA00022692"/>
    </source>
</evidence>
<gene>
    <name evidence="18" type="ORF">SFSGTM_14100</name>
</gene>
<keyword evidence="7" id="KW-0408">Iron</keyword>
<keyword evidence="11 18" id="KW-0675">Receptor</keyword>
<keyword evidence="10 13" id="KW-0472">Membrane</keyword>
<reference evidence="19" key="1">
    <citation type="submission" date="2019-11" db="EMBL/GenBank/DDBJ databases">
        <title>Isolation and characterization of a novel species in the genus Sulfuriferula.</title>
        <authorList>
            <person name="Mochizuki J."/>
            <person name="Kojima H."/>
            <person name="Fukui M."/>
        </authorList>
    </citation>
    <scope>NUCLEOTIDE SEQUENCE [LARGE SCALE GENOMIC DNA]</scope>
    <source>
        <strain evidence="19">SGTM</strain>
    </source>
</reference>
<evidence type="ECO:0000256" key="7">
    <source>
        <dbReference type="ARBA" id="ARBA00023004"/>
    </source>
</evidence>
<keyword evidence="9 14" id="KW-0798">TonB box</keyword>
<evidence type="ECO:0000256" key="10">
    <source>
        <dbReference type="ARBA" id="ARBA00023136"/>
    </source>
</evidence>
<dbReference type="PANTHER" id="PTHR32552:SF81">
    <property type="entry name" value="TONB-DEPENDENT OUTER MEMBRANE RECEPTOR"/>
    <property type="match status" value="1"/>
</dbReference>
<dbReference type="InterPro" id="IPR000531">
    <property type="entry name" value="Beta-barrel_TonB"/>
</dbReference>
<evidence type="ECO:0000256" key="5">
    <source>
        <dbReference type="ARBA" id="ARBA00022496"/>
    </source>
</evidence>
<organism evidence="18 19">
    <name type="scientific">Sulfuriferula nivalis</name>
    <dbReference type="NCBI Taxonomy" id="2675298"/>
    <lineage>
        <taxon>Bacteria</taxon>
        <taxon>Pseudomonadati</taxon>
        <taxon>Pseudomonadota</taxon>
        <taxon>Betaproteobacteria</taxon>
        <taxon>Nitrosomonadales</taxon>
        <taxon>Sulfuricellaceae</taxon>
        <taxon>Sulfuriferula</taxon>
    </lineage>
</organism>
<dbReference type="EMBL" id="AP021881">
    <property type="protein sequence ID" value="BBP00702.1"/>
    <property type="molecule type" value="Genomic_DNA"/>
</dbReference>
<keyword evidence="8" id="KW-0406">Ion transport</keyword>
<evidence type="ECO:0000313" key="19">
    <source>
        <dbReference type="Proteomes" id="UP000463939"/>
    </source>
</evidence>
<keyword evidence="15" id="KW-0732">Signal</keyword>
<dbReference type="GO" id="GO:0006826">
    <property type="term" value="P:iron ion transport"/>
    <property type="evidence" value="ECO:0007669"/>
    <property type="project" value="UniProtKB-KW"/>
</dbReference>
<feature type="signal peptide" evidence="15">
    <location>
        <begin position="1"/>
        <end position="27"/>
    </location>
</feature>
<comment type="similarity">
    <text evidence="2 13 14">Belongs to the TonB-dependent receptor family.</text>
</comment>
<keyword evidence="4 13" id="KW-1134">Transmembrane beta strand</keyword>
<dbReference type="PANTHER" id="PTHR32552">
    <property type="entry name" value="FERRICHROME IRON RECEPTOR-RELATED"/>
    <property type="match status" value="1"/>
</dbReference>
<feature type="chain" id="PRO_5032395146" evidence="15">
    <location>
        <begin position="28"/>
        <end position="686"/>
    </location>
</feature>
<keyword evidence="3 13" id="KW-0813">Transport</keyword>
<dbReference type="KEGG" id="sniv:SFSGTM_14100"/>
<evidence type="ECO:0000256" key="1">
    <source>
        <dbReference type="ARBA" id="ARBA00004571"/>
    </source>
</evidence>
<keyword evidence="19" id="KW-1185">Reference proteome</keyword>
<evidence type="ECO:0000256" key="14">
    <source>
        <dbReference type="RuleBase" id="RU003357"/>
    </source>
</evidence>
<dbReference type="Proteomes" id="UP000463939">
    <property type="component" value="Chromosome"/>
</dbReference>
<dbReference type="GO" id="GO:0009279">
    <property type="term" value="C:cell outer membrane"/>
    <property type="evidence" value="ECO:0007669"/>
    <property type="project" value="UniProtKB-SubCell"/>
</dbReference>
<accession>A0A809S966</accession>
<dbReference type="Pfam" id="PF00593">
    <property type="entry name" value="TonB_dep_Rec_b-barrel"/>
    <property type="match status" value="1"/>
</dbReference>
<sequence>MGACLNKWYSATLLLAVLVSLSGSSLAGGIQTLDTVDVVGVTDDLVGVADSASQGTVVADQIDGRPLLRPGELLETIPGLIVTQHSGSGKANQYFLRGFNLDHGTDFSVFVDDMPVNFPTHAHGQGYADANFLIPELVDSIQYRKGPYSVEDGDFSAAGSARVKLRDTLSSSFVDMGVGGNGYRRMLTAGSPTLASGHLLYALEVSQYDGPWDVPENGKKYNGLLRYTQGTDNDGWSLTGMAYSNDFTATDQVAQRAIDSGLIDRYGSLNPSDGGHTHRYSLSGRWANTGAGSNTHANFYVIDYRLDLFSDFTYYMNDPVHGDQFEQLDDRTVIGGATSHSWLSRFAGYDVEHTIGSGLRFDDIRALGLFNTEQRQRLSTVSLDSVQQASVNLYYQEAVQWNSWLRSIAGVRADQYSFDVASDTAVNSGRASAGILSPKLSLVFGPWDNTEYYLNIGRGFHSNDGRGATLTVDPSTGLPAQKVNPLVPAMGYEVGVRSVPMRGLQTSLALFVLDIDSELVFAGDAGSTEPSRPSRRIGLEWANFYKPNDQLTLDADVSLSHSRFRVSDPVGDYIPGSIEQAASIGAKLEQGRWFGSLRLRYFGPRPLIEDNSVRSSASTIVNLASGVKLDKHMQVNFEVLNLFNAQVSDINYYYASQLAGEAAPVNDIHTHPAEPLTVRVGLRVKF</sequence>
<evidence type="ECO:0000256" key="11">
    <source>
        <dbReference type="ARBA" id="ARBA00023170"/>
    </source>
</evidence>
<dbReference type="AlphaFoldDB" id="A0A809S966"/>
<evidence type="ECO:0000256" key="15">
    <source>
        <dbReference type="SAM" id="SignalP"/>
    </source>
</evidence>
<dbReference type="PROSITE" id="PS52016">
    <property type="entry name" value="TONB_DEPENDENT_REC_3"/>
    <property type="match status" value="1"/>
</dbReference>
<dbReference type="SUPFAM" id="SSF56935">
    <property type="entry name" value="Porins"/>
    <property type="match status" value="1"/>
</dbReference>
<dbReference type="Gene3D" id="2.170.130.10">
    <property type="entry name" value="TonB-dependent receptor, plug domain"/>
    <property type="match status" value="1"/>
</dbReference>
<evidence type="ECO:0000256" key="9">
    <source>
        <dbReference type="ARBA" id="ARBA00023077"/>
    </source>
</evidence>
<keyword evidence="12 13" id="KW-0998">Cell outer membrane</keyword>
<dbReference type="InterPro" id="IPR036942">
    <property type="entry name" value="Beta-barrel_TonB_sf"/>
</dbReference>
<comment type="subcellular location">
    <subcellularLocation>
        <location evidence="1 13">Cell outer membrane</location>
        <topology evidence="1 13">Multi-pass membrane protein</topology>
    </subcellularLocation>
</comment>
<keyword evidence="6 13" id="KW-0812">Transmembrane</keyword>
<evidence type="ECO:0000313" key="18">
    <source>
        <dbReference type="EMBL" id="BBP00702.1"/>
    </source>
</evidence>
<protein>
    <submittedName>
        <fullName evidence="18">TonB-dependent receptor</fullName>
    </submittedName>
</protein>
<proteinExistence type="inferred from homology"/>
<name>A0A809S966_9PROT</name>
<dbReference type="Pfam" id="PF07715">
    <property type="entry name" value="Plug"/>
    <property type="match status" value="1"/>
</dbReference>
<keyword evidence="5" id="KW-0410">Iron transport</keyword>
<evidence type="ECO:0000256" key="3">
    <source>
        <dbReference type="ARBA" id="ARBA00022448"/>
    </source>
</evidence>
<evidence type="ECO:0000259" key="16">
    <source>
        <dbReference type="Pfam" id="PF00593"/>
    </source>
</evidence>